<keyword evidence="10" id="KW-1185">Reference proteome</keyword>
<evidence type="ECO:0000256" key="2">
    <source>
        <dbReference type="ARBA" id="ARBA00022617"/>
    </source>
</evidence>
<proteinExistence type="inferred from homology"/>
<keyword evidence="2 7" id="KW-0349">Heme</keyword>
<accession>A0A285S1V2</accession>
<dbReference type="RefSeq" id="WP_097174417.1">
    <property type="nucleotide sequence ID" value="NZ_OBML01000003.1"/>
</dbReference>
<dbReference type="InterPro" id="IPR001128">
    <property type="entry name" value="Cyt_P450"/>
</dbReference>
<dbReference type="EMBL" id="OBML01000003">
    <property type="protein sequence ID" value="SOC00859.1"/>
    <property type="molecule type" value="Genomic_DNA"/>
</dbReference>
<dbReference type="GO" id="GO:0004497">
    <property type="term" value="F:monooxygenase activity"/>
    <property type="evidence" value="ECO:0007669"/>
    <property type="project" value="UniProtKB-KW"/>
</dbReference>
<evidence type="ECO:0000256" key="7">
    <source>
        <dbReference type="PIRSR" id="PIRSR602401-1"/>
    </source>
</evidence>
<evidence type="ECO:0000313" key="10">
    <source>
        <dbReference type="Proteomes" id="UP000219331"/>
    </source>
</evidence>
<feature type="binding site" description="axial binding residue" evidence="7">
    <location>
        <position position="448"/>
    </location>
    <ligand>
        <name>heme</name>
        <dbReference type="ChEBI" id="CHEBI:30413"/>
    </ligand>
    <ligandPart>
        <name>Fe</name>
        <dbReference type="ChEBI" id="CHEBI:18248"/>
    </ligandPart>
</feature>
<dbReference type="PRINTS" id="PR00385">
    <property type="entry name" value="P450"/>
</dbReference>
<feature type="compositionally biased region" description="Low complexity" evidence="8">
    <location>
        <begin position="32"/>
        <end position="44"/>
    </location>
</feature>
<evidence type="ECO:0000256" key="4">
    <source>
        <dbReference type="ARBA" id="ARBA00023002"/>
    </source>
</evidence>
<dbReference type="PANTHER" id="PTHR24291:SF50">
    <property type="entry name" value="BIFUNCTIONAL ALBAFLAVENONE MONOOXYGENASE_TERPENE SYNTHASE"/>
    <property type="match status" value="1"/>
</dbReference>
<dbReference type="GO" id="GO:0005506">
    <property type="term" value="F:iron ion binding"/>
    <property type="evidence" value="ECO:0007669"/>
    <property type="project" value="InterPro"/>
</dbReference>
<evidence type="ECO:0000313" key="9">
    <source>
        <dbReference type="EMBL" id="SOC00859.1"/>
    </source>
</evidence>
<evidence type="ECO:0000256" key="3">
    <source>
        <dbReference type="ARBA" id="ARBA00022723"/>
    </source>
</evidence>
<dbReference type="PANTHER" id="PTHR24291">
    <property type="entry name" value="CYTOCHROME P450 FAMILY 4"/>
    <property type="match status" value="1"/>
</dbReference>
<dbReference type="InterPro" id="IPR002401">
    <property type="entry name" value="Cyt_P450_E_grp-I"/>
</dbReference>
<evidence type="ECO:0000256" key="8">
    <source>
        <dbReference type="SAM" id="MobiDB-lite"/>
    </source>
</evidence>
<dbReference type="InterPro" id="IPR036396">
    <property type="entry name" value="Cyt_P450_sf"/>
</dbReference>
<keyword evidence="4" id="KW-0560">Oxidoreductase</keyword>
<gene>
    <name evidence="9" type="ORF">SAMN05421512_103384</name>
</gene>
<name>A0A285S1V2_9HYPH</name>
<feature type="region of interest" description="Disordered" evidence="8">
    <location>
        <begin position="1"/>
        <end position="44"/>
    </location>
</feature>
<comment type="similarity">
    <text evidence="1">Belongs to the cytochrome P450 family.</text>
</comment>
<keyword evidence="3 7" id="KW-0479">Metal-binding</keyword>
<dbReference type="OrthoDB" id="9764248at2"/>
<keyword evidence="6" id="KW-0503">Monooxygenase</keyword>
<comment type="cofactor">
    <cofactor evidence="7">
        <name>heme</name>
        <dbReference type="ChEBI" id="CHEBI:30413"/>
    </cofactor>
</comment>
<dbReference type="Pfam" id="PF00067">
    <property type="entry name" value="p450"/>
    <property type="match status" value="1"/>
</dbReference>
<dbReference type="PRINTS" id="PR00463">
    <property type="entry name" value="EP450I"/>
</dbReference>
<organism evidence="9 10">
    <name type="scientific">Stappia indica</name>
    <dbReference type="NCBI Taxonomy" id="538381"/>
    <lineage>
        <taxon>Bacteria</taxon>
        <taxon>Pseudomonadati</taxon>
        <taxon>Pseudomonadota</taxon>
        <taxon>Alphaproteobacteria</taxon>
        <taxon>Hyphomicrobiales</taxon>
        <taxon>Stappiaceae</taxon>
        <taxon>Stappia</taxon>
    </lineage>
</organism>
<reference evidence="9 10" key="1">
    <citation type="submission" date="2017-08" db="EMBL/GenBank/DDBJ databases">
        <authorList>
            <person name="de Groot N.N."/>
        </authorList>
    </citation>
    <scope>NUCLEOTIDE SEQUENCE [LARGE SCALE GENOMIC DNA]</scope>
    <source>
        <strain evidence="9 10">USBA 352</strain>
    </source>
</reference>
<evidence type="ECO:0000256" key="5">
    <source>
        <dbReference type="ARBA" id="ARBA00023004"/>
    </source>
</evidence>
<dbReference type="GO" id="GO:0020037">
    <property type="term" value="F:heme binding"/>
    <property type="evidence" value="ECO:0007669"/>
    <property type="project" value="InterPro"/>
</dbReference>
<sequence length="504" mass="55367">MQRPTGTIDGDSAAAPGEDRAGDNPAGGCPVAGHGAASPATADASAPGVYVPPFPLRPTSPPPIWKLIGLARRNFLSVWPTTAFANPWLRVAVLRKQIFVCNSPDLVQEAFVRKHDTFERKSAQMRHALEPLLGDGLFISDGETWRRRRQIVGPIIHASKVRDFFPVMAETIAERRAAWAAAGPGAPVDMLQEMAHLTAEIICRTIFGRQLGGDYAAEVVESFTDYQRHIDQIDLISLLGLPDWLPRRRGRAIRRAVARIDKVLDEIITSYEARRSDGETSVIGGLLEARDEDGKPLSREAIRNEAAVIFMAGHETTANTLAWAWFLLSQAPWARQALARELDTVLDGRMPEFADVARLPYTRAVIEETLRLYPPVPILAREALADETVGGVRTPKGSLVMVVPWLLHRNPNLWPRADNFEPERFLGATRGGQSKFGYVPFAIGPRICAGLAFGLTESILSLAILAQGFDAELEPGTDVQPACRLTLRPGETLPMRLRPRASRT</sequence>
<dbReference type="SUPFAM" id="SSF48264">
    <property type="entry name" value="Cytochrome P450"/>
    <property type="match status" value="1"/>
</dbReference>
<dbReference type="GO" id="GO:0016705">
    <property type="term" value="F:oxidoreductase activity, acting on paired donors, with incorporation or reduction of molecular oxygen"/>
    <property type="evidence" value="ECO:0007669"/>
    <property type="project" value="InterPro"/>
</dbReference>
<dbReference type="AlphaFoldDB" id="A0A285S1V2"/>
<dbReference type="Proteomes" id="UP000219331">
    <property type="component" value="Unassembled WGS sequence"/>
</dbReference>
<evidence type="ECO:0000256" key="6">
    <source>
        <dbReference type="ARBA" id="ARBA00023033"/>
    </source>
</evidence>
<dbReference type="STRING" id="538381.GCA_001696535_04495"/>
<dbReference type="InterPro" id="IPR050196">
    <property type="entry name" value="Cytochrome_P450_Monoox"/>
</dbReference>
<keyword evidence="5 7" id="KW-0408">Iron</keyword>
<dbReference type="Gene3D" id="1.10.630.10">
    <property type="entry name" value="Cytochrome P450"/>
    <property type="match status" value="1"/>
</dbReference>
<protein>
    <submittedName>
        <fullName evidence="9">Cytochrome P450</fullName>
    </submittedName>
</protein>
<evidence type="ECO:0000256" key="1">
    <source>
        <dbReference type="ARBA" id="ARBA00010617"/>
    </source>
</evidence>